<dbReference type="RefSeq" id="XP_005835243.1">
    <property type="nucleotide sequence ID" value="XM_005835186.1"/>
</dbReference>
<evidence type="ECO:0000313" key="2">
    <source>
        <dbReference type="EMBL" id="EKX48263.1"/>
    </source>
</evidence>
<dbReference type="GeneID" id="17305041"/>
<accession>L1JIC6</accession>
<proteinExistence type="predicted"/>
<protein>
    <submittedName>
        <fullName evidence="2 3">Uncharacterized protein</fullName>
    </submittedName>
</protein>
<dbReference type="HOGENOM" id="CLU_1622134_0_0_1"/>
<sequence length="164" mass="18100">MSLPQGAAIVRSRARPPHLSFDVPPPRTAPAGTSYLNEETLHARRVKRLKKDADHDRVHPHANRQSQSPAVPHISLEKLQEDFKLARLEIRSAGSQRASCATPRPRCVSARGLLRCQTPRHDPEAMNQHRFLAVGSKVLPKRGAAQQEGTMGGSSMDAIDGKRR</sequence>
<evidence type="ECO:0000256" key="1">
    <source>
        <dbReference type="SAM" id="MobiDB-lite"/>
    </source>
</evidence>
<organism evidence="2">
    <name type="scientific">Guillardia theta (strain CCMP2712)</name>
    <name type="common">Cryptophyte</name>
    <dbReference type="NCBI Taxonomy" id="905079"/>
    <lineage>
        <taxon>Eukaryota</taxon>
        <taxon>Cryptophyceae</taxon>
        <taxon>Pyrenomonadales</taxon>
        <taxon>Geminigeraceae</taxon>
        <taxon>Guillardia</taxon>
    </lineage>
</organism>
<dbReference type="EMBL" id="JH992986">
    <property type="protein sequence ID" value="EKX48263.1"/>
    <property type="molecule type" value="Genomic_DNA"/>
</dbReference>
<gene>
    <name evidence="2" type="ORF">GUITHDRAFT_136781</name>
</gene>
<feature type="region of interest" description="Disordered" evidence="1">
    <location>
        <begin position="51"/>
        <end position="74"/>
    </location>
</feature>
<reference evidence="4" key="2">
    <citation type="submission" date="2012-11" db="EMBL/GenBank/DDBJ databases">
        <authorList>
            <person name="Kuo A."/>
            <person name="Curtis B.A."/>
            <person name="Tanifuji G."/>
            <person name="Burki F."/>
            <person name="Gruber A."/>
            <person name="Irimia M."/>
            <person name="Maruyama S."/>
            <person name="Arias M.C."/>
            <person name="Ball S.G."/>
            <person name="Gile G.H."/>
            <person name="Hirakawa Y."/>
            <person name="Hopkins J.F."/>
            <person name="Rensing S.A."/>
            <person name="Schmutz J."/>
            <person name="Symeonidi A."/>
            <person name="Elias M."/>
            <person name="Eveleigh R.J."/>
            <person name="Herman E.K."/>
            <person name="Klute M.J."/>
            <person name="Nakayama T."/>
            <person name="Obornik M."/>
            <person name="Reyes-Prieto A."/>
            <person name="Armbrust E.V."/>
            <person name="Aves S.J."/>
            <person name="Beiko R.G."/>
            <person name="Coutinho P."/>
            <person name="Dacks J.B."/>
            <person name="Durnford D.G."/>
            <person name="Fast N.M."/>
            <person name="Green B.R."/>
            <person name="Grisdale C."/>
            <person name="Hempe F."/>
            <person name="Henrissat B."/>
            <person name="Hoppner M.P."/>
            <person name="Ishida K.-I."/>
            <person name="Kim E."/>
            <person name="Koreny L."/>
            <person name="Kroth P.G."/>
            <person name="Liu Y."/>
            <person name="Malik S.-B."/>
            <person name="Maier U.G."/>
            <person name="McRose D."/>
            <person name="Mock T."/>
            <person name="Neilson J.A."/>
            <person name="Onodera N.T."/>
            <person name="Poole A.M."/>
            <person name="Pritham E.J."/>
            <person name="Richards T.A."/>
            <person name="Rocap G."/>
            <person name="Roy S.W."/>
            <person name="Sarai C."/>
            <person name="Schaack S."/>
            <person name="Shirato S."/>
            <person name="Slamovits C.H."/>
            <person name="Spencer D.F."/>
            <person name="Suzuki S."/>
            <person name="Worden A.Z."/>
            <person name="Zauner S."/>
            <person name="Barry K."/>
            <person name="Bell C."/>
            <person name="Bharti A.K."/>
            <person name="Crow J.A."/>
            <person name="Grimwood J."/>
            <person name="Kramer R."/>
            <person name="Lindquist E."/>
            <person name="Lucas S."/>
            <person name="Salamov A."/>
            <person name="McFadden G.I."/>
            <person name="Lane C.E."/>
            <person name="Keeling P.J."/>
            <person name="Gray M.W."/>
            <person name="Grigoriev I.V."/>
            <person name="Archibald J.M."/>
        </authorList>
    </citation>
    <scope>NUCLEOTIDE SEQUENCE</scope>
    <source>
        <strain evidence="4">CCMP2712</strain>
    </source>
</reference>
<dbReference type="EnsemblProtists" id="EKX48263">
    <property type="protein sequence ID" value="EKX48263"/>
    <property type="gene ID" value="GUITHDRAFT_136781"/>
</dbReference>
<reference evidence="2 4" key="1">
    <citation type="journal article" date="2012" name="Nature">
        <title>Algal genomes reveal evolutionary mosaicism and the fate of nucleomorphs.</title>
        <authorList>
            <consortium name="DOE Joint Genome Institute"/>
            <person name="Curtis B.A."/>
            <person name="Tanifuji G."/>
            <person name="Burki F."/>
            <person name="Gruber A."/>
            <person name="Irimia M."/>
            <person name="Maruyama S."/>
            <person name="Arias M.C."/>
            <person name="Ball S.G."/>
            <person name="Gile G.H."/>
            <person name="Hirakawa Y."/>
            <person name="Hopkins J.F."/>
            <person name="Kuo A."/>
            <person name="Rensing S.A."/>
            <person name="Schmutz J."/>
            <person name="Symeonidi A."/>
            <person name="Elias M."/>
            <person name="Eveleigh R.J."/>
            <person name="Herman E.K."/>
            <person name="Klute M.J."/>
            <person name="Nakayama T."/>
            <person name="Obornik M."/>
            <person name="Reyes-Prieto A."/>
            <person name="Armbrust E.V."/>
            <person name="Aves S.J."/>
            <person name="Beiko R.G."/>
            <person name="Coutinho P."/>
            <person name="Dacks J.B."/>
            <person name="Durnford D.G."/>
            <person name="Fast N.M."/>
            <person name="Green B.R."/>
            <person name="Grisdale C.J."/>
            <person name="Hempel F."/>
            <person name="Henrissat B."/>
            <person name="Hoppner M.P."/>
            <person name="Ishida K."/>
            <person name="Kim E."/>
            <person name="Koreny L."/>
            <person name="Kroth P.G."/>
            <person name="Liu Y."/>
            <person name="Malik S.B."/>
            <person name="Maier U.G."/>
            <person name="McRose D."/>
            <person name="Mock T."/>
            <person name="Neilson J.A."/>
            <person name="Onodera N.T."/>
            <person name="Poole A.M."/>
            <person name="Pritham E.J."/>
            <person name="Richards T.A."/>
            <person name="Rocap G."/>
            <person name="Roy S.W."/>
            <person name="Sarai C."/>
            <person name="Schaack S."/>
            <person name="Shirato S."/>
            <person name="Slamovits C.H."/>
            <person name="Spencer D.F."/>
            <person name="Suzuki S."/>
            <person name="Worden A.Z."/>
            <person name="Zauner S."/>
            <person name="Barry K."/>
            <person name="Bell C."/>
            <person name="Bharti A.K."/>
            <person name="Crow J.A."/>
            <person name="Grimwood J."/>
            <person name="Kramer R."/>
            <person name="Lindquist E."/>
            <person name="Lucas S."/>
            <person name="Salamov A."/>
            <person name="McFadden G.I."/>
            <person name="Lane C.E."/>
            <person name="Keeling P.J."/>
            <person name="Gray M.W."/>
            <person name="Grigoriev I.V."/>
            <person name="Archibald J.M."/>
        </authorList>
    </citation>
    <scope>NUCLEOTIDE SEQUENCE</scope>
    <source>
        <strain evidence="2 4">CCMP2712</strain>
    </source>
</reference>
<dbReference type="KEGG" id="gtt:GUITHDRAFT_136781"/>
<feature type="region of interest" description="Disordered" evidence="1">
    <location>
        <begin position="142"/>
        <end position="164"/>
    </location>
</feature>
<keyword evidence="4" id="KW-1185">Reference proteome</keyword>
<feature type="region of interest" description="Disordered" evidence="1">
    <location>
        <begin position="1"/>
        <end position="33"/>
    </location>
</feature>
<dbReference type="AlphaFoldDB" id="L1JIC6"/>
<dbReference type="Proteomes" id="UP000011087">
    <property type="component" value="Unassembled WGS sequence"/>
</dbReference>
<name>L1JIC6_GUITC</name>
<evidence type="ECO:0000313" key="3">
    <source>
        <dbReference type="EnsemblProtists" id="EKX48263"/>
    </source>
</evidence>
<evidence type="ECO:0000313" key="4">
    <source>
        <dbReference type="Proteomes" id="UP000011087"/>
    </source>
</evidence>
<reference evidence="3" key="3">
    <citation type="submission" date="2015-06" db="UniProtKB">
        <authorList>
            <consortium name="EnsemblProtists"/>
        </authorList>
    </citation>
    <scope>IDENTIFICATION</scope>
</reference>
<dbReference type="PaxDb" id="55529-EKX48263"/>